<dbReference type="AlphaFoldDB" id="A0AAV4LQT1"/>
<dbReference type="GeneID" id="94192949"/>
<name>A0AAV4LQT1_BABCB</name>
<proteinExistence type="predicted"/>
<protein>
    <submittedName>
        <fullName evidence="1">Biosynthetic arginine decarboxylase</fullName>
    </submittedName>
</protein>
<keyword evidence="2" id="KW-1185">Reference proteome</keyword>
<dbReference type="Proteomes" id="UP001497744">
    <property type="component" value="Unassembled WGS sequence"/>
</dbReference>
<reference evidence="1 2" key="1">
    <citation type="submission" date="2021-06" db="EMBL/GenBank/DDBJ databases">
        <title>Genome sequence of Babesia caballi.</title>
        <authorList>
            <person name="Yamagishi J."/>
            <person name="Kidaka T."/>
            <person name="Ochi A."/>
        </authorList>
    </citation>
    <scope>NUCLEOTIDE SEQUENCE [LARGE SCALE GENOMIC DNA]</scope>
    <source>
        <strain evidence="1">USDA-D6B2</strain>
    </source>
</reference>
<sequence length="224" mass="24903">MKYLLGHFGLGALEPHDDRHLHLGRLGSLHERGGKLVALDDSPDNVHQQDLGVGVRGDNVERLIEHGARGVAADVEEVGGRSTVVRQQIQSGHCQPRSVDDARHIAAPVLGGYGHDAAGGPVQHEGDVPLLGQSQLLRHHYLLALCGLEDLTRHGFRLRGGARQQVHRRRDSMLPQHLHTAEFRNVQKAPRVARMVTRRILRDADVLFHHVRISQKTAIELWNN</sequence>
<organism evidence="1 2">
    <name type="scientific">Babesia caballi</name>
    <dbReference type="NCBI Taxonomy" id="5871"/>
    <lineage>
        <taxon>Eukaryota</taxon>
        <taxon>Sar</taxon>
        <taxon>Alveolata</taxon>
        <taxon>Apicomplexa</taxon>
        <taxon>Aconoidasida</taxon>
        <taxon>Piroplasmida</taxon>
        <taxon>Babesiidae</taxon>
        <taxon>Babesia</taxon>
    </lineage>
</organism>
<comment type="caution">
    <text evidence="1">The sequence shown here is derived from an EMBL/GenBank/DDBJ whole genome shotgun (WGS) entry which is preliminary data.</text>
</comment>
<accession>A0AAV4LQT1</accession>
<dbReference type="RefSeq" id="XP_067713537.1">
    <property type="nucleotide sequence ID" value="XM_067857436.1"/>
</dbReference>
<gene>
    <name evidence="1" type="ORF">BcabD6B2_09010</name>
</gene>
<evidence type="ECO:0000313" key="1">
    <source>
        <dbReference type="EMBL" id="GIX61466.1"/>
    </source>
</evidence>
<evidence type="ECO:0000313" key="2">
    <source>
        <dbReference type="Proteomes" id="UP001497744"/>
    </source>
</evidence>
<dbReference type="EMBL" id="BPLF01000001">
    <property type="protein sequence ID" value="GIX61466.1"/>
    <property type="molecule type" value="Genomic_DNA"/>
</dbReference>